<sequence>MRHHLPTAAVAAAVTVAVGLLTDAGWPGFVIGAGLALALWIMLFLGPFEATQRGAAPWATYAGAAVLAVALGYAFFRLGNGNGAWWAPAFIMAGVIMARTSPGAGETDRSGATDDRG</sequence>
<protein>
    <submittedName>
        <fullName evidence="2">Uncharacterized protein</fullName>
    </submittedName>
</protein>
<dbReference type="EMBL" id="JAAGWG010000006">
    <property type="protein sequence ID" value="NEK85088.1"/>
    <property type="molecule type" value="Genomic_DNA"/>
</dbReference>
<feature type="transmembrane region" description="Helical" evidence="1">
    <location>
        <begin position="58"/>
        <end position="76"/>
    </location>
</feature>
<keyword evidence="1" id="KW-0812">Transmembrane</keyword>
<keyword evidence="1" id="KW-1133">Transmembrane helix</keyword>
<organism evidence="2 3">
    <name type="scientific">Blastococcus saxobsidens</name>
    <dbReference type="NCBI Taxonomy" id="138336"/>
    <lineage>
        <taxon>Bacteria</taxon>
        <taxon>Bacillati</taxon>
        <taxon>Actinomycetota</taxon>
        <taxon>Actinomycetes</taxon>
        <taxon>Geodermatophilales</taxon>
        <taxon>Geodermatophilaceae</taxon>
        <taxon>Blastococcus</taxon>
    </lineage>
</organism>
<accession>A0A6L9VZJ0</accession>
<comment type="caution">
    <text evidence="2">The sequence shown here is derived from an EMBL/GenBank/DDBJ whole genome shotgun (WGS) entry which is preliminary data.</text>
</comment>
<feature type="transmembrane region" description="Helical" evidence="1">
    <location>
        <begin position="29"/>
        <end position="46"/>
    </location>
</feature>
<evidence type="ECO:0000256" key="1">
    <source>
        <dbReference type="SAM" id="Phobius"/>
    </source>
</evidence>
<reference evidence="2 3" key="1">
    <citation type="submission" date="2019-12" db="EMBL/GenBank/DDBJ databases">
        <title>the WGS of Blastococcus saxobsidens 67B17.</title>
        <authorList>
            <person name="Jiang Z."/>
        </authorList>
    </citation>
    <scope>NUCLEOTIDE SEQUENCE [LARGE SCALE GENOMIC DNA]</scope>
    <source>
        <strain evidence="2 3">67B17</strain>
    </source>
</reference>
<name>A0A6L9VZJ0_9ACTN</name>
<evidence type="ECO:0000313" key="3">
    <source>
        <dbReference type="Proteomes" id="UP000479241"/>
    </source>
</evidence>
<dbReference type="AlphaFoldDB" id="A0A6L9VZJ0"/>
<proteinExistence type="predicted"/>
<evidence type="ECO:0000313" key="2">
    <source>
        <dbReference type="EMBL" id="NEK85088.1"/>
    </source>
</evidence>
<dbReference type="RefSeq" id="WP_163202773.1">
    <property type="nucleotide sequence ID" value="NZ_JAAGWG010000006.1"/>
</dbReference>
<keyword evidence="1" id="KW-0472">Membrane</keyword>
<dbReference type="Proteomes" id="UP000479241">
    <property type="component" value="Unassembled WGS sequence"/>
</dbReference>
<gene>
    <name evidence="2" type="ORF">GCU60_04825</name>
</gene>